<organism evidence="12 13">
    <name type="scientific">Desulfosporosinus metallidurans</name>
    <dbReference type="NCBI Taxonomy" id="1888891"/>
    <lineage>
        <taxon>Bacteria</taxon>
        <taxon>Bacillati</taxon>
        <taxon>Bacillota</taxon>
        <taxon>Clostridia</taxon>
        <taxon>Eubacteriales</taxon>
        <taxon>Desulfitobacteriaceae</taxon>
        <taxon>Desulfosporosinus</taxon>
    </lineage>
</organism>
<name>A0A1Q8QSL0_9FIRM</name>
<keyword evidence="4" id="KW-0479">Metal-binding</keyword>
<evidence type="ECO:0000256" key="2">
    <source>
        <dbReference type="ARBA" id="ARBA00022679"/>
    </source>
</evidence>
<dbReference type="PANTHER" id="PTHR34047">
    <property type="entry name" value="NUCLEAR INTRON MATURASE 1, MITOCHONDRIAL-RELATED"/>
    <property type="match status" value="1"/>
</dbReference>
<feature type="region of interest" description="Disordered" evidence="10">
    <location>
        <begin position="1"/>
        <end position="39"/>
    </location>
</feature>
<feature type="domain" description="Reverse transcriptase" evidence="11">
    <location>
        <begin position="103"/>
        <end position="330"/>
    </location>
</feature>
<evidence type="ECO:0000256" key="9">
    <source>
        <dbReference type="ARBA" id="ARBA00048173"/>
    </source>
</evidence>
<evidence type="ECO:0000256" key="1">
    <source>
        <dbReference type="ARBA" id="ARBA00012493"/>
    </source>
</evidence>
<dbReference type="InterPro" id="IPR030931">
    <property type="entry name" value="Group_II_RT_mat"/>
</dbReference>
<evidence type="ECO:0000313" key="13">
    <source>
        <dbReference type="Proteomes" id="UP000186102"/>
    </source>
</evidence>
<reference evidence="12 13" key="1">
    <citation type="submission" date="2016-09" db="EMBL/GenBank/DDBJ databases">
        <title>Complete genome of Desulfosporosinus sp. OL.</title>
        <authorList>
            <person name="Mardanov A."/>
            <person name="Beletsky A."/>
            <person name="Panova A."/>
            <person name="Karnachuk O."/>
            <person name="Ravin N."/>
        </authorList>
    </citation>
    <scope>NUCLEOTIDE SEQUENCE [LARGE SCALE GENOMIC DNA]</scope>
    <source>
        <strain evidence="12 13">OL</strain>
    </source>
</reference>
<dbReference type="PRINTS" id="PR00866">
    <property type="entry name" value="RNADNAPOLMS"/>
</dbReference>
<dbReference type="EC" id="2.7.7.49" evidence="1"/>
<dbReference type="CDD" id="cd01651">
    <property type="entry name" value="RT_G2_intron"/>
    <property type="match status" value="1"/>
</dbReference>
<dbReference type="GO" id="GO:0051607">
    <property type="term" value="P:defense response to virus"/>
    <property type="evidence" value="ECO:0007669"/>
    <property type="project" value="UniProtKB-KW"/>
</dbReference>
<evidence type="ECO:0000313" key="12">
    <source>
        <dbReference type="EMBL" id="OLN30334.1"/>
    </source>
</evidence>
<dbReference type="NCBIfam" id="TIGR04416">
    <property type="entry name" value="group_II_RT_mat"/>
    <property type="match status" value="1"/>
</dbReference>
<dbReference type="InterPro" id="IPR000123">
    <property type="entry name" value="Reverse_transcriptase_msDNA"/>
</dbReference>
<dbReference type="SUPFAM" id="SSF56672">
    <property type="entry name" value="DNA/RNA polymerases"/>
    <property type="match status" value="1"/>
</dbReference>
<proteinExistence type="inferred from homology"/>
<comment type="caution">
    <text evidence="12">The sequence shown here is derived from an EMBL/GenBank/DDBJ whole genome shotgun (WGS) entry which is preliminary data.</text>
</comment>
<dbReference type="Pfam" id="PF08388">
    <property type="entry name" value="GIIM"/>
    <property type="match status" value="1"/>
</dbReference>
<dbReference type="PROSITE" id="PS50878">
    <property type="entry name" value="RT_POL"/>
    <property type="match status" value="1"/>
</dbReference>
<dbReference type="PANTHER" id="PTHR34047:SF8">
    <property type="entry name" value="PROTEIN YKFC"/>
    <property type="match status" value="1"/>
</dbReference>
<dbReference type="GO" id="GO:0003964">
    <property type="term" value="F:RNA-directed DNA polymerase activity"/>
    <property type="evidence" value="ECO:0007669"/>
    <property type="project" value="UniProtKB-KW"/>
</dbReference>
<comment type="catalytic activity">
    <reaction evidence="9">
        <text>DNA(n) + a 2'-deoxyribonucleoside 5'-triphosphate = DNA(n+1) + diphosphate</text>
        <dbReference type="Rhea" id="RHEA:22508"/>
        <dbReference type="Rhea" id="RHEA-COMP:17339"/>
        <dbReference type="Rhea" id="RHEA-COMP:17340"/>
        <dbReference type="ChEBI" id="CHEBI:33019"/>
        <dbReference type="ChEBI" id="CHEBI:61560"/>
        <dbReference type="ChEBI" id="CHEBI:173112"/>
        <dbReference type="EC" id="2.7.7.49"/>
    </reaction>
</comment>
<dbReference type="Pfam" id="PF00078">
    <property type="entry name" value="RVT_1"/>
    <property type="match status" value="1"/>
</dbReference>
<keyword evidence="13" id="KW-1185">Reference proteome</keyword>
<dbReference type="OrthoDB" id="9793236at2"/>
<protein>
    <recommendedName>
        <fullName evidence="1">RNA-directed DNA polymerase</fullName>
        <ecNumber evidence="1">2.7.7.49</ecNumber>
    </recommendedName>
</protein>
<evidence type="ECO:0000256" key="5">
    <source>
        <dbReference type="ARBA" id="ARBA00022842"/>
    </source>
</evidence>
<dbReference type="GO" id="GO:0046872">
    <property type="term" value="F:metal ion binding"/>
    <property type="evidence" value="ECO:0007669"/>
    <property type="project" value="UniProtKB-KW"/>
</dbReference>
<evidence type="ECO:0000256" key="3">
    <source>
        <dbReference type="ARBA" id="ARBA00022695"/>
    </source>
</evidence>
<gene>
    <name evidence="12" type="ORF">DSOL_3099</name>
</gene>
<dbReference type="AlphaFoldDB" id="A0A1Q8QSL0"/>
<sequence>MNVTKTEVKCSQLPSDSSHKEGSLQKNSAEHEGYAGVHSSGRITENNIIDADKSKDRLLERIVDRDNMNYAYKRVKSNKGAHGVDGMKVDELLQYLKENGGQLRQSILDGKHRPNPVRRVEIPKEDGKKTRKLGIPTVVDRVVQQAIGQVLTPIFEKQFSDNSYGFRPGRSAHDAIRKCQNNIEEGYKYVVDMDLEKYFDTVNQSKLVEVLARTIKDGRVISLIHKYLRAGVIVRNSFEETEVGVPQGGPLSPILSNIMLNELDKELEKRGHRFVRYADDLMIFCKSRRSAQRVLNNILPFIEKKLLLKVNKEKTVVDYVGKVKFLGFSFYRAKGKTRVRIHPKSVAKMRCKVKELTARSNGMGNELRATKLRRYIMGWVNYFKIADIKTLLSGTDEWMRRRIRMIYWKQWKRVRTKLKMLKSLGIREQKAWEYANTRKSYWRTSNSPILSKSLTNNVISGFGFLFFSEYYRQVTA</sequence>
<keyword evidence="3" id="KW-0548">Nucleotidyltransferase</keyword>
<evidence type="ECO:0000256" key="8">
    <source>
        <dbReference type="ARBA" id="ARBA00034120"/>
    </source>
</evidence>
<dbReference type="GO" id="GO:0003723">
    <property type="term" value="F:RNA binding"/>
    <property type="evidence" value="ECO:0007669"/>
    <property type="project" value="InterPro"/>
</dbReference>
<accession>A0A1Q8QSL0</accession>
<dbReference type="Gene3D" id="3.30.70.270">
    <property type="match status" value="1"/>
</dbReference>
<keyword evidence="5" id="KW-0460">Magnesium</keyword>
<evidence type="ECO:0000256" key="6">
    <source>
        <dbReference type="ARBA" id="ARBA00022918"/>
    </source>
</evidence>
<dbReference type="RefSeq" id="WP_075365631.1">
    <property type="nucleotide sequence ID" value="NZ_MLBF01000025.1"/>
</dbReference>
<keyword evidence="6 12" id="KW-0695">RNA-directed DNA polymerase</keyword>
<dbReference type="EMBL" id="MLBF01000025">
    <property type="protein sequence ID" value="OLN30334.1"/>
    <property type="molecule type" value="Genomic_DNA"/>
</dbReference>
<evidence type="ECO:0000256" key="4">
    <source>
        <dbReference type="ARBA" id="ARBA00022723"/>
    </source>
</evidence>
<keyword evidence="2" id="KW-0808">Transferase</keyword>
<dbReference type="InterPro" id="IPR043128">
    <property type="entry name" value="Rev_trsase/Diguanyl_cyclase"/>
</dbReference>
<dbReference type="InterPro" id="IPR000477">
    <property type="entry name" value="RT_dom"/>
</dbReference>
<feature type="compositionally biased region" description="Basic and acidic residues" evidence="10">
    <location>
        <begin position="17"/>
        <end position="33"/>
    </location>
</feature>
<dbReference type="InterPro" id="IPR051083">
    <property type="entry name" value="GrpII_Intron_Splice-Mob/Def"/>
</dbReference>
<comment type="similarity">
    <text evidence="8">Belongs to the bacterial reverse transcriptase family.</text>
</comment>
<evidence type="ECO:0000259" key="11">
    <source>
        <dbReference type="PROSITE" id="PS50878"/>
    </source>
</evidence>
<dbReference type="InterPro" id="IPR013597">
    <property type="entry name" value="Mat_intron_G2"/>
</dbReference>
<evidence type="ECO:0000256" key="7">
    <source>
        <dbReference type="ARBA" id="ARBA00023118"/>
    </source>
</evidence>
<evidence type="ECO:0000256" key="10">
    <source>
        <dbReference type="SAM" id="MobiDB-lite"/>
    </source>
</evidence>
<keyword evidence="7" id="KW-0051">Antiviral defense</keyword>
<dbReference type="Proteomes" id="UP000186102">
    <property type="component" value="Unassembled WGS sequence"/>
</dbReference>
<dbReference type="InterPro" id="IPR043502">
    <property type="entry name" value="DNA/RNA_pol_sf"/>
</dbReference>